<name>A0A2D4KJD4_9SAUR</name>
<dbReference type="EMBL" id="IACL01069703">
    <property type="protein sequence ID" value="LAB08817.1"/>
    <property type="molecule type" value="Transcribed_RNA"/>
</dbReference>
<organism evidence="1">
    <name type="scientific">Micrurus paraensis</name>
    <dbReference type="NCBI Taxonomy" id="1970185"/>
    <lineage>
        <taxon>Eukaryota</taxon>
        <taxon>Metazoa</taxon>
        <taxon>Chordata</taxon>
        <taxon>Craniata</taxon>
        <taxon>Vertebrata</taxon>
        <taxon>Euteleostomi</taxon>
        <taxon>Lepidosauria</taxon>
        <taxon>Squamata</taxon>
        <taxon>Bifurcata</taxon>
        <taxon>Unidentata</taxon>
        <taxon>Episquamata</taxon>
        <taxon>Toxicofera</taxon>
        <taxon>Serpentes</taxon>
        <taxon>Colubroidea</taxon>
        <taxon>Elapidae</taxon>
        <taxon>Elapinae</taxon>
        <taxon>Micrurus</taxon>
    </lineage>
</organism>
<evidence type="ECO:0000313" key="1">
    <source>
        <dbReference type="EMBL" id="LAB08817.1"/>
    </source>
</evidence>
<sequence length="116" mass="13353">MDLAAAAGLQKKITKTTKLEDEPMTLFGFRQWWDSAGLHRFDRTNSFFFLLFGKPVETDPFQCLAPRCPHFLQAFLCSPDFQLRRVLSLLCAGKQKFVGLKKKKVKFQLLAINQIN</sequence>
<reference evidence="1" key="1">
    <citation type="submission" date="2017-07" db="EMBL/GenBank/DDBJ databases">
        <authorList>
            <person name="Mikheyev A."/>
            <person name="Grau M."/>
        </authorList>
    </citation>
    <scope>NUCLEOTIDE SEQUENCE</scope>
    <source>
        <tissue evidence="1">Venom_gland</tissue>
    </source>
</reference>
<proteinExistence type="predicted"/>
<accession>A0A2D4KJD4</accession>
<reference evidence="1" key="2">
    <citation type="submission" date="2017-11" db="EMBL/GenBank/DDBJ databases">
        <title>Coralsnake Venomics: Analyses of Venom Gland Transcriptomes and Proteomes of Six Brazilian Taxa.</title>
        <authorList>
            <person name="Aird S.D."/>
            <person name="Jorge da Silva N."/>
            <person name="Qiu L."/>
            <person name="Villar-Briones A."/>
            <person name="Aparecida-Saddi V."/>
            <person name="Campos-Telles M.P."/>
            <person name="Grau M."/>
            <person name="Mikheyev A.S."/>
        </authorList>
    </citation>
    <scope>NUCLEOTIDE SEQUENCE</scope>
    <source>
        <tissue evidence="1">Venom_gland</tissue>
    </source>
</reference>
<dbReference type="AlphaFoldDB" id="A0A2D4KJD4"/>
<protein>
    <submittedName>
        <fullName evidence="1">Uncharacterized protein</fullName>
    </submittedName>
</protein>